<dbReference type="FunFam" id="3.30.160.20:FF:000043">
    <property type="entry name" value="60S ribosomal protein L3"/>
    <property type="match status" value="1"/>
</dbReference>
<dbReference type="PANTHER" id="PTHR47098:SF2">
    <property type="entry name" value="PROTEIN MAK32"/>
    <property type="match status" value="1"/>
</dbReference>
<proteinExistence type="inferred from homology"/>
<dbReference type="Gene3D" id="3.40.1190.20">
    <property type="match status" value="1"/>
</dbReference>
<evidence type="ECO:0000256" key="5">
    <source>
        <dbReference type="ARBA" id="ARBA00023274"/>
    </source>
</evidence>
<protein>
    <recommendedName>
        <fullName evidence="7">Large ribosomal subunit protein mL44</fullName>
    </recommendedName>
</protein>
<name>A0A364N2C4_STELY</name>
<keyword evidence="3" id="KW-0689">Ribosomal protein</keyword>
<comment type="similarity">
    <text evidence="6">Belongs to the ribonuclease III family. Mitochondrion-specific ribosomal protein mL44 subfamily.</text>
</comment>
<dbReference type="InterPro" id="IPR011611">
    <property type="entry name" value="PfkB_dom"/>
</dbReference>
<evidence type="ECO:0000256" key="3">
    <source>
        <dbReference type="ARBA" id="ARBA00022980"/>
    </source>
</evidence>
<keyword evidence="11" id="KW-1185">Reference proteome</keyword>
<dbReference type="CDD" id="cd19873">
    <property type="entry name" value="DSRM_MRPL3_like"/>
    <property type="match status" value="1"/>
</dbReference>
<dbReference type="PANTHER" id="PTHR47098">
    <property type="entry name" value="PROTEIN MAK32"/>
    <property type="match status" value="1"/>
</dbReference>
<comment type="subcellular location">
    <subcellularLocation>
        <location evidence="1">Mitochondrion</location>
    </subcellularLocation>
</comment>
<dbReference type="Pfam" id="PF22892">
    <property type="entry name" value="DSRM_MRPL44"/>
    <property type="match status" value="1"/>
</dbReference>
<dbReference type="InterPro" id="IPR029056">
    <property type="entry name" value="Ribokinase-like"/>
</dbReference>
<evidence type="ECO:0000256" key="8">
    <source>
        <dbReference type="SAM" id="MobiDB-lite"/>
    </source>
</evidence>
<dbReference type="InterPro" id="IPR000999">
    <property type="entry name" value="RNase_III_dom"/>
</dbReference>
<dbReference type="InterPro" id="IPR044444">
    <property type="entry name" value="Ribosomal_mL44_DSRM_metazoa"/>
</dbReference>
<evidence type="ECO:0000313" key="11">
    <source>
        <dbReference type="Proteomes" id="UP000249619"/>
    </source>
</evidence>
<dbReference type="STRING" id="183478.A0A364N2C4"/>
<dbReference type="InterPro" id="IPR014720">
    <property type="entry name" value="dsRBD_dom"/>
</dbReference>
<reference evidence="11" key="1">
    <citation type="submission" date="2018-05" db="EMBL/GenBank/DDBJ databases">
        <title>Draft genome sequence of Stemphylium lycopersici strain CIDEFI 213.</title>
        <authorList>
            <person name="Medina R."/>
            <person name="Franco M.E.E."/>
            <person name="Lucentini C.G."/>
            <person name="Saparrat M.C.N."/>
            <person name="Balatti P.A."/>
        </authorList>
    </citation>
    <scope>NUCLEOTIDE SEQUENCE [LARGE SCALE GENOMIC DNA]</scope>
    <source>
        <strain evidence="11">CIDEFI 213</strain>
    </source>
</reference>
<feature type="compositionally biased region" description="Low complexity" evidence="8">
    <location>
        <begin position="541"/>
        <end position="568"/>
    </location>
</feature>
<evidence type="ECO:0000313" key="10">
    <source>
        <dbReference type="EMBL" id="RAR09704.1"/>
    </source>
</evidence>
<feature type="domain" description="RNase III" evidence="9">
    <location>
        <begin position="573"/>
        <end position="661"/>
    </location>
</feature>
<dbReference type="SUPFAM" id="SSF54768">
    <property type="entry name" value="dsRNA-binding domain-like"/>
    <property type="match status" value="1"/>
</dbReference>
<dbReference type="Proteomes" id="UP000249619">
    <property type="component" value="Unassembled WGS sequence"/>
</dbReference>
<evidence type="ECO:0000256" key="6">
    <source>
        <dbReference type="ARBA" id="ARBA00024034"/>
    </source>
</evidence>
<sequence length="882" mass="95773">MAAPDTSVDFCTLGMFIIDEIEFPPPKPPVKDIVGGAGTYSALGARIFSPPPQSKRVGWIVDCGSDFPRGLRDYIAEWDTAVLMRETPNRLTTRGWNGYEGEKEHRAFRYLTPKLRLDHEALVGTPLLWSKSFHLICSPLRCIDLVESIIALRAKHDTSNTLPRPLFIWEPVPDLCTAEEMENCLKALKCVDIISPNHGELGGFFGMNTDGPDHVDFRTVEKLSSQWVDNGIGPSGDGGVVVRCGKHGCLVMRKGLRKWMPAYHQSAEKVVDPTGGGNGFLGGLAVGLLRGASSSVMGNIEEAAMLGSISASFAIEQVGMPVLAHSAHGETWNGVGVENRLSDFKQREEPVAFGHLVAVFAVGAEHPDHADDAAEGEAYNGRVGFPVGGLGVPTTGRRPDVLGVSTPQSVYAHASIPGRGARDLSSSAHSWRKFFGSRNHHSTRPHERPIAAAADSALPPYPPLFFSILSLMKRIPISTCASQLLAQPLPRRPSCPYAAAKNVRRGITPHSYRIHSRFQSTVAIPEEPELEIEIAANSAAPSTANSRPAASHPLPLESLPSPHPSAAERSTKLHALRSRLSLPPRFPLQVLARTLVHPSADPNPAFNNASLSILGRHLLGYYTSEWLLCNYPRLPMEVVFAAVEAYIGPKALATVAREWGIEAAEEPGGEVDSGLLQFKRIPSGDDVPASLRPQVPWKWNITTTHKIMKTDEFGSQSAAPGPHALQQTPVPAEEAAQSFVRALMGALHQHLGAPLTKRFFRDHFLSRHLDISTLFDFRIPTRDLSRLCAREGFEPPVARIISETGRLSRHPVFVVGVYSGKDKLGEGVGSSLDEGRTRAAAAALKAWYLYKPVEVTVPSSTEGKLDTTGWLPNHIDCGEVIV</sequence>
<keyword evidence="2" id="KW-0694">RNA-binding</keyword>
<gene>
    <name evidence="10" type="ORF">DDE83_005349</name>
</gene>
<dbReference type="EMBL" id="QGDH01000072">
    <property type="protein sequence ID" value="RAR09704.1"/>
    <property type="molecule type" value="Genomic_DNA"/>
</dbReference>
<dbReference type="GO" id="GO:0003725">
    <property type="term" value="F:double-stranded RNA binding"/>
    <property type="evidence" value="ECO:0007669"/>
    <property type="project" value="InterPro"/>
</dbReference>
<dbReference type="InterPro" id="IPR036389">
    <property type="entry name" value="RNase_III_sf"/>
</dbReference>
<dbReference type="InterPro" id="IPR044443">
    <property type="entry name" value="Ribosomal_mL44_DSRM_fung"/>
</dbReference>
<keyword evidence="10" id="KW-0378">Hydrolase</keyword>
<evidence type="ECO:0000256" key="1">
    <source>
        <dbReference type="ARBA" id="ARBA00004173"/>
    </source>
</evidence>
<evidence type="ECO:0000256" key="4">
    <source>
        <dbReference type="ARBA" id="ARBA00023128"/>
    </source>
</evidence>
<organism evidence="10 11">
    <name type="scientific">Stemphylium lycopersici</name>
    <name type="common">Tomato gray leaf spot disease fungus</name>
    <name type="synonym">Thyrospora lycopersici</name>
    <dbReference type="NCBI Taxonomy" id="183478"/>
    <lineage>
        <taxon>Eukaryota</taxon>
        <taxon>Fungi</taxon>
        <taxon>Dikarya</taxon>
        <taxon>Ascomycota</taxon>
        <taxon>Pezizomycotina</taxon>
        <taxon>Dothideomycetes</taxon>
        <taxon>Pleosporomycetidae</taxon>
        <taxon>Pleosporales</taxon>
        <taxon>Pleosporineae</taxon>
        <taxon>Pleosporaceae</taxon>
        <taxon>Stemphylium</taxon>
    </lineage>
</organism>
<dbReference type="AlphaFoldDB" id="A0A364N2C4"/>
<comment type="caution">
    <text evidence="10">The sequence shown here is derived from an EMBL/GenBank/DDBJ whole genome shotgun (WGS) entry which is preliminary data.</text>
</comment>
<dbReference type="SUPFAM" id="SSF53613">
    <property type="entry name" value="Ribokinase-like"/>
    <property type="match status" value="1"/>
</dbReference>
<dbReference type="GO" id="GO:0006396">
    <property type="term" value="P:RNA processing"/>
    <property type="evidence" value="ECO:0007669"/>
    <property type="project" value="InterPro"/>
</dbReference>
<evidence type="ECO:0000259" key="9">
    <source>
        <dbReference type="PROSITE" id="PS50142"/>
    </source>
</evidence>
<dbReference type="GO" id="GO:0004525">
    <property type="term" value="F:ribonuclease III activity"/>
    <property type="evidence" value="ECO:0007669"/>
    <property type="project" value="UniProtKB-EC"/>
</dbReference>
<keyword evidence="5" id="KW-0687">Ribonucleoprotein</keyword>
<evidence type="ECO:0000256" key="2">
    <source>
        <dbReference type="ARBA" id="ARBA00022884"/>
    </source>
</evidence>
<accession>A0A364N2C4</accession>
<dbReference type="SUPFAM" id="SSF69065">
    <property type="entry name" value="RNase III domain-like"/>
    <property type="match status" value="1"/>
</dbReference>
<keyword evidence="4" id="KW-0496">Mitochondrion</keyword>
<feature type="region of interest" description="Disordered" evidence="8">
    <location>
        <begin position="541"/>
        <end position="569"/>
    </location>
</feature>
<dbReference type="SMART" id="SM00358">
    <property type="entry name" value="DSRM"/>
    <property type="match status" value="1"/>
</dbReference>
<dbReference type="SMART" id="SM00535">
    <property type="entry name" value="RIBOc"/>
    <property type="match status" value="1"/>
</dbReference>
<dbReference type="Gene3D" id="1.10.1520.10">
    <property type="entry name" value="Ribonuclease III domain"/>
    <property type="match status" value="1"/>
</dbReference>
<evidence type="ECO:0000256" key="7">
    <source>
        <dbReference type="ARBA" id="ARBA00035187"/>
    </source>
</evidence>
<dbReference type="Gene3D" id="3.30.160.20">
    <property type="match status" value="1"/>
</dbReference>
<dbReference type="Pfam" id="PF00294">
    <property type="entry name" value="PfkB"/>
    <property type="match status" value="1"/>
</dbReference>
<dbReference type="PROSITE" id="PS50142">
    <property type="entry name" value="RNASE_3_2"/>
    <property type="match status" value="1"/>
</dbReference>